<dbReference type="PANTHER" id="PTHR48086">
    <property type="entry name" value="SODIUM/PROLINE SYMPORTER-RELATED"/>
    <property type="match status" value="1"/>
</dbReference>
<accession>A0ABX1T268</accession>
<evidence type="ECO:0000256" key="4">
    <source>
        <dbReference type="ARBA" id="ARBA00022475"/>
    </source>
</evidence>
<keyword evidence="4" id="KW-1003">Cell membrane</keyword>
<evidence type="ECO:0000256" key="8">
    <source>
        <dbReference type="ARBA" id="ARBA00023136"/>
    </source>
</evidence>
<evidence type="ECO:0000256" key="11">
    <source>
        <dbReference type="SAM" id="Phobius"/>
    </source>
</evidence>
<dbReference type="Pfam" id="PF00474">
    <property type="entry name" value="SSF"/>
    <property type="match status" value="1"/>
</dbReference>
<gene>
    <name evidence="12" type="ORF">VP91_00013660</name>
</gene>
<reference evidence="12 13" key="1">
    <citation type="submission" date="2019-07" db="EMBL/GenBank/DDBJ databases">
        <title>SAR11 Genome Evolution.</title>
        <authorList>
            <person name="Giovannoni S."/>
        </authorList>
    </citation>
    <scope>NUCLEOTIDE SEQUENCE [LARGE SCALE GENOMIC DNA]</scope>
    <source>
        <strain evidence="12 13">HTCC9565</strain>
    </source>
</reference>
<feature type="transmembrane region" description="Helical" evidence="11">
    <location>
        <begin position="12"/>
        <end position="31"/>
    </location>
</feature>
<dbReference type="EMBL" id="LANA01000002">
    <property type="protein sequence ID" value="NMN68200.1"/>
    <property type="molecule type" value="Genomic_DNA"/>
</dbReference>
<comment type="similarity">
    <text evidence="2 10">Belongs to the sodium:solute symporter (SSF) (TC 2.A.21) family.</text>
</comment>
<feature type="transmembrane region" description="Helical" evidence="11">
    <location>
        <begin position="384"/>
        <end position="404"/>
    </location>
</feature>
<evidence type="ECO:0000256" key="10">
    <source>
        <dbReference type="RuleBase" id="RU362091"/>
    </source>
</evidence>
<keyword evidence="5 11" id="KW-0812">Transmembrane</keyword>
<evidence type="ECO:0000256" key="7">
    <source>
        <dbReference type="ARBA" id="ARBA00022989"/>
    </source>
</evidence>
<feature type="transmembrane region" description="Helical" evidence="11">
    <location>
        <begin position="73"/>
        <end position="98"/>
    </location>
</feature>
<evidence type="ECO:0000256" key="2">
    <source>
        <dbReference type="ARBA" id="ARBA00006434"/>
    </source>
</evidence>
<dbReference type="InterPro" id="IPR038377">
    <property type="entry name" value="Na/Glc_symporter_sf"/>
</dbReference>
<dbReference type="Gene3D" id="1.20.1730.10">
    <property type="entry name" value="Sodium/glucose cotransporter"/>
    <property type="match status" value="1"/>
</dbReference>
<feature type="transmembrane region" description="Helical" evidence="11">
    <location>
        <begin position="357"/>
        <end position="378"/>
    </location>
</feature>
<feature type="transmembrane region" description="Helical" evidence="11">
    <location>
        <begin position="191"/>
        <end position="209"/>
    </location>
</feature>
<keyword evidence="3" id="KW-0813">Transport</keyword>
<comment type="caution">
    <text evidence="12">The sequence shown here is derived from an EMBL/GenBank/DDBJ whole genome shotgun (WGS) entry which is preliminary data.</text>
</comment>
<sequence length="482" mass="53071">MDKTYFISQSTSLALVIIISLIFTVVGLIYSKKYQGINNYLTANRNIGFFSLTTSLIASALGAWILFGPASAATWGGIGAVIGYALGTAFPMIFLISLGKKIRTEFPKGSTLIEFLRKRFGKSLFKLILLMTVFYMFVFLCAEVTAVAILINYISGTELWITSLIILIATLAYTLYGGLRASIFTDNIQMIVIVVLLLISVFYLTSFIGDQFSFSFIKERSPHLLSASYIPNYTAGLTFFIAVAATNLFHQGNWQRVYAAKNNDVLKKSLIVAFIIIIPIVFFMGFSGLVAVSANPKVIPDLGFFSLLLSEQTEFLSLIIVILGLSLTISTVDTLVNAISSLIVVDGKATLNLNKKTNYLTLSKYFIVVLSIVAFAIASKGFSVLYLFLLADLFCCAFVLTVFYSFYNKKLNEKTAYISIIIGLIGGFLLFPAPDFSKSLLVGVILPVDIFPVFVPQSLLFLSFIVATFLPIAFWKIKGSKK</sequence>
<name>A0ABX1T268_PELUQ</name>
<dbReference type="RefSeq" id="WP_169036686.1">
    <property type="nucleotide sequence ID" value="NZ_LANA01000002.1"/>
</dbReference>
<feature type="transmembrane region" description="Helical" evidence="11">
    <location>
        <begin position="315"/>
        <end position="345"/>
    </location>
</feature>
<evidence type="ECO:0000256" key="3">
    <source>
        <dbReference type="ARBA" id="ARBA00022448"/>
    </source>
</evidence>
<feature type="transmembrane region" description="Helical" evidence="11">
    <location>
        <begin position="160"/>
        <end position="179"/>
    </location>
</feature>
<feature type="transmembrane region" description="Helical" evidence="11">
    <location>
        <begin position="127"/>
        <end position="154"/>
    </location>
</feature>
<feature type="transmembrane region" description="Helical" evidence="11">
    <location>
        <begin position="47"/>
        <end position="67"/>
    </location>
</feature>
<keyword evidence="9" id="KW-0739">Sodium transport</keyword>
<evidence type="ECO:0000256" key="1">
    <source>
        <dbReference type="ARBA" id="ARBA00004141"/>
    </source>
</evidence>
<proteinExistence type="inferred from homology"/>
<dbReference type="PROSITE" id="PS00456">
    <property type="entry name" value="NA_SOLUT_SYMP_1"/>
    <property type="match status" value="1"/>
</dbReference>
<dbReference type="PROSITE" id="PS50283">
    <property type="entry name" value="NA_SOLUT_SYMP_3"/>
    <property type="match status" value="1"/>
</dbReference>
<keyword evidence="9" id="KW-0915">Sodium</keyword>
<dbReference type="InterPro" id="IPR050277">
    <property type="entry name" value="Sodium:Solute_Symporter"/>
</dbReference>
<organism evidence="12 13">
    <name type="scientific">Pelagibacter ubique</name>
    <dbReference type="NCBI Taxonomy" id="198252"/>
    <lineage>
        <taxon>Bacteria</taxon>
        <taxon>Pseudomonadati</taxon>
        <taxon>Pseudomonadota</taxon>
        <taxon>Alphaproteobacteria</taxon>
        <taxon>Candidatus Pelagibacterales</taxon>
        <taxon>Candidatus Pelagibacteraceae</taxon>
        <taxon>Candidatus Pelagibacter</taxon>
    </lineage>
</organism>
<protein>
    <submittedName>
        <fullName evidence="12">Na+/proline symporter</fullName>
    </submittedName>
</protein>
<evidence type="ECO:0000313" key="12">
    <source>
        <dbReference type="EMBL" id="NMN68200.1"/>
    </source>
</evidence>
<dbReference type="InterPro" id="IPR001734">
    <property type="entry name" value="Na/solute_symporter"/>
</dbReference>
<evidence type="ECO:0000256" key="9">
    <source>
        <dbReference type="ARBA" id="ARBA00023201"/>
    </source>
</evidence>
<feature type="transmembrane region" description="Helical" evidence="11">
    <location>
        <begin position="270"/>
        <end position="295"/>
    </location>
</feature>
<dbReference type="InterPro" id="IPR018212">
    <property type="entry name" value="Na/solute_symporter_CS"/>
</dbReference>
<keyword evidence="7 11" id="KW-1133">Transmembrane helix</keyword>
<evidence type="ECO:0000256" key="5">
    <source>
        <dbReference type="ARBA" id="ARBA00022692"/>
    </source>
</evidence>
<keyword evidence="6" id="KW-0769">Symport</keyword>
<comment type="subcellular location">
    <subcellularLocation>
        <location evidence="1">Membrane</location>
        <topology evidence="1">Multi-pass membrane protein</topology>
    </subcellularLocation>
</comment>
<dbReference type="Proteomes" id="UP001166004">
    <property type="component" value="Unassembled WGS sequence"/>
</dbReference>
<feature type="transmembrane region" description="Helical" evidence="11">
    <location>
        <begin position="416"/>
        <end position="434"/>
    </location>
</feature>
<feature type="transmembrane region" description="Helical" evidence="11">
    <location>
        <begin position="454"/>
        <end position="475"/>
    </location>
</feature>
<keyword evidence="13" id="KW-1185">Reference proteome</keyword>
<feature type="transmembrane region" description="Helical" evidence="11">
    <location>
        <begin position="229"/>
        <end position="249"/>
    </location>
</feature>
<keyword evidence="8 11" id="KW-0472">Membrane</keyword>
<dbReference type="PANTHER" id="PTHR48086:SF10">
    <property type="entry name" value="AGR155CP"/>
    <property type="match status" value="1"/>
</dbReference>
<evidence type="ECO:0000256" key="6">
    <source>
        <dbReference type="ARBA" id="ARBA00022847"/>
    </source>
</evidence>
<keyword evidence="9" id="KW-0406">Ion transport</keyword>
<evidence type="ECO:0000313" key="13">
    <source>
        <dbReference type="Proteomes" id="UP001166004"/>
    </source>
</evidence>